<sequence>MRPGAHSRVLEEVGAGFTSIMARADRAGCEIKVRVIGARGVVPR</sequence>
<proteinExistence type="predicted"/>
<dbReference type="PATRIC" id="fig|1469144.10.peg.4693"/>
<keyword evidence="2" id="KW-1185">Reference proteome</keyword>
<accession>A0A132MHG0</accession>
<organism evidence="1 2">
    <name type="scientific">Carbonactinospora thermoautotrophica</name>
    <dbReference type="NCBI Taxonomy" id="1469144"/>
    <lineage>
        <taxon>Bacteria</taxon>
        <taxon>Bacillati</taxon>
        <taxon>Actinomycetota</taxon>
        <taxon>Actinomycetes</taxon>
        <taxon>Kitasatosporales</taxon>
        <taxon>Carbonactinosporaceae</taxon>
        <taxon>Carbonactinospora</taxon>
    </lineage>
</organism>
<dbReference type="Proteomes" id="UP000070188">
    <property type="component" value="Unassembled WGS sequence"/>
</dbReference>
<gene>
    <name evidence="1" type="ORF">LI90_4437</name>
</gene>
<reference evidence="2" key="1">
    <citation type="submission" date="2015-04" db="EMBL/GenBank/DDBJ databases">
        <title>Physiological reanalysis, assessment of diazotrophy, and genome sequences of multiple isolates of Streptomyces thermoautotrophicus.</title>
        <authorList>
            <person name="MacKellar D.C."/>
            <person name="Lieber L."/>
            <person name="Norman J."/>
            <person name="Bolger A."/>
            <person name="Tobin C."/>
            <person name="Murray J.W."/>
            <person name="Chang R."/>
            <person name="Ford T."/>
            <person name="Nguyen P.Q."/>
            <person name="Woodward J."/>
            <person name="Permingeat H."/>
            <person name="Joshi N.S."/>
            <person name="Silver P.A."/>
            <person name="Usadel B."/>
            <person name="Rutherford A.W."/>
            <person name="Friesen M."/>
            <person name="Prell J."/>
        </authorList>
    </citation>
    <scope>NUCLEOTIDE SEQUENCE [LARGE SCALE GENOMIC DNA]</scope>
    <source>
        <strain evidence="2">H1</strain>
    </source>
</reference>
<dbReference type="AlphaFoldDB" id="A0A132MHG0"/>
<name>A0A132MHG0_9ACTN</name>
<evidence type="ECO:0000313" key="2">
    <source>
        <dbReference type="Proteomes" id="UP000070188"/>
    </source>
</evidence>
<dbReference type="EMBL" id="LAXD01000004">
    <property type="protein sequence ID" value="KWW97268.1"/>
    <property type="molecule type" value="Genomic_DNA"/>
</dbReference>
<comment type="caution">
    <text evidence="1">The sequence shown here is derived from an EMBL/GenBank/DDBJ whole genome shotgun (WGS) entry which is preliminary data.</text>
</comment>
<evidence type="ECO:0000313" key="1">
    <source>
        <dbReference type="EMBL" id="KWW97268.1"/>
    </source>
</evidence>
<protein>
    <submittedName>
        <fullName evidence="1">Uncharacterized protein</fullName>
    </submittedName>
</protein>
<dbReference type="STRING" id="1469144.LI90_4437"/>